<dbReference type="EMBL" id="LJUO01000028">
    <property type="protein sequence ID" value="KPK72566.1"/>
    <property type="molecule type" value="Genomic_DNA"/>
</dbReference>
<sequence length="547" mass="62414">MKYALTVALMLSLSFGLITESFRYQSTAFLWEDDYDLLFDPARIPEIDGVRLWTGLSNFVTGDEEIFADSGVPFFYIGGSGYRGDYYGGLVYDRSVIKDALPTGLYDPNENPIYGDANVMMTEWDFDPTTGDTLNRNVTTQTASAYDKVNTGDAYIAIAKEMEDLRIGLGYMRLNSKRTMTSPFENFTYEYFEEDYDADTLGYWEYEVFEGDRIFTNNENDIIFSAWMDRDNYALGLQAVYGWLSMGEDGVINGSYEEYEHPEYQATDFYLATSIDSIMTKMSGTNMGIDLKLFYDYNDDAQGRYFVGYFTHSEDYGDDAMEWMFDASHENDEFYNADYYDTTASAIYYEGGRSWSGFRIGTHQLYNINDVFNFGIGIMFTLGSVSSDTLIETDSSMDVSATYEADTLTYKVTSMSSEAWFTTIDGSYKMIEIPVGAEFMISNKLALRLGAVHTLNYNDVTTTRGLYDYQFPTTYIEDPGGTDTTIVDYSDIDEDMWEETDNSTSANTDYYYGIGWHVNDNLTIDLMNFNSLDNLSNWRLSATLRLD</sequence>
<evidence type="ECO:0000313" key="2">
    <source>
        <dbReference type="Proteomes" id="UP000051096"/>
    </source>
</evidence>
<accession>A0A0S8GHP2</accession>
<proteinExistence type="predicted"/>
<dbReference type="Proteomes" id="UP000051096">
    <property type="component" value="Unassembled WGS sequence"/>
</dbReference>
<gene>
    <name evidence="1" type="ORF">AMJ87_04405</name>
</gene>
<reference evidence="1 2" key="1">
    <citation type="journal article" date="2015" name="Microbiome">
        <title>Genomic resolution of linkages in carbon, nitrogen, and sulfur cycling among widespread estuary sediment bacteria.</title>
        <authorList>
            <person name="Baker B.J."/>
            <person name="Lazar C.S."/>
            <person name="Teske A.P."/>
            <person name="Dick G.J."/>
        </authorList>
    </citation>
    <scope>NUCLEOTIDE SEQUENCE [LARGE SCALE GENOMIC DNA]</scope>
    <source>
        <strain evidence="1">SM23_60</strain>
    </source>
</reference>
<protein>
    <submittedName>
        <fullName evidence="1">Uncharacterized protein</fullName>
    </submittedName>
</protein>
<comment type="caution">
    <text evidence="1">The sequence shown here is derived from an EMBL/GenBank/DDBJ whole genome shotgun (WGS) entry which is preliminary data.</text>
</comment>
<name>A0A0S8GHP2_UNCW3</name>
<evidence type="ECO:0000313" key="1">
    <source>
        <dbReference type="EMBL" id="KPK72566.1"/>
    </source>
</evidence>
<organism evidence="1 2">
    <name type="scientific">candidate division WOR_3 bacterium SM23_60</name>
    <dbReference type="NCBI Taxonomy" id="1703780"/>
    <lineage>
        <taxon>Bacteria</taxon>
        <taxon>Bacteria division WOR-3</taxon>
    </lineage>
</organism>
<dbReference type="AlphaFoldDB" id="A0A0S8GHP2"/>